<feature type="domain" description="4Fe-4S Mo/W bis-MGD-type" evidence="8">
    <location>
        <begin position="72"/>
        <end position="135"/>
    </location>
</feature>
<dbReference type="Gene3D" id="3.40.228.10">
    <property type="entry name" value="Dimethylsulfoxide Reductase, domain 2"/>
    <property type="match status" value="1"/>
</dbReference>
<comment type="caution">
    <text evidence="9">The sequence shown here is derived from an EMBL/GenBank/DDBJ whole genome shotgun (WGS) entry which is preliminary data.</text>
</comment>
<evidence type="ECO:0000256" key="5">
    <source>
        <dbReference type="ARBA" id="ARBA00023002"/>
    </source>
</evidence>
<dbReference type="Gene3D" id="3.30.200.210">
    <property type="match status" value="1"/>
</dbReference>
<dbReference type="PANTHER" id="PTHR43742">
    <property type="entry name" value="TRIMETHYLAMINE-N-OXIDE REDUCTASE"/>
    <property type="match status" value="1"/>
</dbReference>
<dbReference type="SUPFAM" id="SSF53706">
    <property type="entry name" value="Formate dehydrogenase/DMSO reductase, domains 1-3"/>
    <property type="match status" value="1"/>
</dbReference>
<proteinExistence type="predicted"/>
<keyword evidence="3" id="KW-0479">Metal-binding</keyword>
<dbReference type="InterPro" id="IPR050612">
    <property type="entry name" value="Prok_Mopterin_Oxidored"/>
</dbReference>
<dbReference type="InterPro" id="IPR006963">
    <property type="entry name" value="Mopterin_OxRdtase_4Fe-4S_dom"/>
</dbReference>
<protein>
    <submittedName>
        <fullName evidence="9">Molybdopterin dinucleotide binding domain-containing protein</fullName>
    </submittedName>
</protein>
<accession>A0ABT5YND4</accession>
<evidence type="ECO:0000313" key="9">
    <source>
        <dbReference type="EMBL" id="MDF2096478.1"/>
    </source>
</evidence>
<dbReference type="PROSITE" id="PS51669">
    <property type="entry name" value="4FE4S_MOW_BIS_MGD"/>
    <property type="match status" value="1"/>
</dbReference>
<dbReference type="SUPFAM" id="SSF50692">
    <property type="entry name" value="ADC-like"/>
    <property type="match status" value="1"/>
</dbReference>
<dbReference type="EMBL" id="JARHUD010000006">
    <property type="protein sequence ID" value="MDF2096478.1"/>
    <property type="molecule type" value="Genomic_DNA"/>
</dbReference>
<dbReference type="InterPro" id="IPR006657">
    <property type="entry name" value="MoPterin_dinucl-bd_dom"/>
</dbReference>
<keyword evidence="4" id="KW-0732">Signal</keyword>
<evidence type="ECO:0000256" key="4">
    <source>
        <dbReference type="ARBA" id="ARBA00022729"/>
    </source>
</evidence>
<keyword evidence="10" id="KW-1185">Reference proteome</keyword>
<keyword evidence="1" id="KW-0004">4Fe-4S</keyword>
<sequence length="1028" mass="111047">MDKSRRNLLKGGAAAAGAAAFVAGYSEPLSRMYRGLSGTSGEKPKHPIYGNALEPEYTVDMGTGDITPNPNQRVAFTVCYGCTTKCGVRVRIDNRSETVLRALGNPYNPLSSDEHVDEATSVKDALLTTTLYQDQGWSKRSTTCARGNAMIAQISSPHRVTQCLKRSGKRGEGKWTAINFEQLIEEIVEGGDLFGEGHVDGLAAINDYETPLDPENPEYGPKTNQLLVMEATDYGRSALLRRFSDKAFGTRNYGHHGSYCGLAFRMGAGAMLNDLARNAHVKPDFEEATFALFVGSAPSQAGNPFKRQGRLISKARVDGDLEYLVVDPALNASVARSTTKRSRWVPIRPGSDSALGMALIRLLFERDGIAHDYLAYPNAAAAQAAGEATNTNATHLVITSEGHPRQGAFLRQSDLGQTEAGAEDDGVLVADANGNIVPAAEVTKATLFWKGDVATAEGEQIEVQTALNLLRASAMEHELETLSEACGIPISTFRRIAAKLAEHGRTAVVDCHGGMMSGAGFDAAFALQILNVLLGNVNHAGGSAHGGGSFNGTGAGPRYDLANFEGQREPTGVFLSRSRFPYEKTSEFKRLKEAGQNPYPARAPWRKLAPPTLTEHLPSALEGYPYPIKALIGVMCNPIYGQTGLRGLIEEKLRDPSVLPLYVAVDGFINETSTFADYIVPDSVMYEVWGFTGSWSGTLTKMTTACWPIVEPRQVKTADGEPVSMDSFFIALGKKLGLPGFGADAITDAQGNKHSLDRAEDFYLRAAANLAFTGDVLADATEEDIAFAGLERLLPELEATLPPDERGPVARLYSRGGRYQTFDAARQGDRLGNTWTRELCVWNESVATTVDSMSGKRLHGTARFMVPKMADGSAMRDHYPEEEWPYLAFSYKSNVMNSYAIGLERLRMIKPYNPMLVNRRDAERLGIKHGGEVVLQSPGGEVRGVAVVTDGVMEGCIGIEHSYGHKELGAREHVVDGEAVAGNRWIAAGVNINDLGFADPTREVAGTWLEGVSGAAVRQGLPVRLLKV</sequence>
<evidence type="ECO:0000256" key="2">
    <source>
        <dbReference type="ARBA" id="ARBA00022505"/>
    </source>
</evidence>
<dbReference type="CDD" id="cd02780">
    <property type="entry name" value="MopB_CT_Tetrathionate_Arsenate-R"/>
    <property type="match status" value="1"/>
</dbReference>
<evidence type="ECO:0000259" key="8">
    <source>
        <dbReference type="PROSITE" id="PS51669"/>
    </source>
</evidence>
<dbReference type="PANTHER" id="PTHR43742:SF9">
    <property type="entry name" value="TETRATHIONATE REDUCTASE SUBUNIT A"/>
    <property type="match status" value="1"/>
</dbReference>
<gene>
    <name evidence="9" type="ORF">P2G67_10865</name>
</gene>
<dbReference type="PROSITE" id="PS51318">
    <property type="entry name" value="TAT"/>
    <property type="match status" value="1"/>
</dbReference>
<dbReference type="RefSeq" id="WP_275822955.1">
    <property type="nucleotide sequence ID" value="NZ_JARHUD010000006.1"/>
</dbReference>
<reference evidence="9 10" key="1">
    <citation type="submission" date="2023-03" db="EMBL/GenBank/DDBJ databases">
        <title>Fodinicurvata sp. CAU 1616 isolated from sea sendiment.</title>
        <authorList>
            <person name="Kim W."/>
        </authorList>
    </citation>
    <scope>NUCLEOTIDE SEQUENCE [LARGE SCALE GENOMIC DNA]</scope>
    <source>
        <strain evidence="9 10">CAU 1616</strain>
    </source>
</reference>
<keyword evidence="5" id="KW-0560">Oxidoreductase</keyword>
<keyword evidence="2" id="KW-0500">Molybdenum</keyword>
<evidence type="ECO:0000256" key="6">
    <source>
        <dbReference type="ARBA" id="ARBA00023004"/>
    </source>
</evidence>
<dbReference type="InterPro" id="IPR037946">
    <property type="entry name" value="MopB_CT_Tetrathionate"/>
</dbReference>
<keyword evidence="6" id="KW-0408">Iron</keyword>
<dbReference type="Proteomes" id="UP001215503">
    <property type="component" value="Unassembled WGS sequence"/>
</dbReference>
<evidence type="ECO:0000256" key="1">
    <source>
        <dbReference type="ARBA" id="ARBA00022485"/>
    </source>
</evidence>
<evidence type="ECO:0000256" key="7">
    <source>
        <dbReference type="ARBA" id="ARBA00023014"/>
    </source>
</evidence>
<dbReference type="InterPro" id="IPR006311">
    <property type="entry name" value="TAT_signal"/>
</dbReference>
<dbReference type="Pfam" id="PF01568">
    <property type="entry name" value="Molydop_binding"/>
    <property type="match status" value="1"/>
</dbReference>
<dbReference type="SMART" id="SM00926">
    <property type="entry name" value="Molybdop_Fe4S4"/>
    <property type="match status" value="1"/>
</dbReference>
<keyword evidence="7" id="KW-0411">Iron-sulfur</keyword>
<evidence type="ECO:0000313" key="10">
    <source>
        <dbReference type="Proteomes" id="UP001215503"/>
    </source>
</evidence>
<dbReference type="InterPro" id="IPR009010">
    <property type="entry name" value="Asp_de-COase-like_dom_sf"/>
</dbReference>
<dbReference type="Gene3D" id="3.40.50.740">
    <property type="match status" value="1"/>
</dbReference>
<organism evidence="9 10">
    <name type="scientific">Aquibaculum arenosum</name>
    <dbReference type="NCBI Taxonomy" id="3032591"/>
    <lineage>
        <taxon>Bacteria</taxon>
        <taxon>Pseudomonadati</taxon>
        <taxon>Pseudomonadota</taxon>
        <taxon>Alphaproteobacteria</taxon>
        <taxon>Rhodospirillales</taxon>
        <taxon>Rhodovibrionaceae</taxon>
        <taxon>Aquibaculum</taxon>
    </lineage>
</organism>
<dbReference type="Gene3D" id="2.40.40.20">
    <property type="match status" value="1"/>
</dbReference>
<evidence type="ECO:0000256" key="3">
    <source>
        <dbReference type="ARBA" id="ARBA00022723"/>
    </source>
</evidence>
<name>A0ABT5YND4_9PROT</name>